<evidence type="ECO:0000313" key="1">
    <source>
        <dbReference type="EMBL" id="RIE11766.1"/>
    </source>
</evidence>
<sequence length="148" mass="16119">MRKPVAINEQGKPPTMAELLEQAGDAQQWWGAIAAFLVDSYRVRATVRWESQSRAWGETYWKGSSPVVHIVPCNGHLLAFIPFRTAAVNRATTNPGLLDPAARTALDSYVAGESPMPVVCVRSDVDVDAVMRLVSLAHPRKGHPCGSL</sequence>
<organism evidence="1 2">
    <name type="scientific">Candidatus Cryosericum hinesii</name>
    <dbReference type="NCBI Taxonomy" id="2290915"/>
    <lineage>
        <taxon>Bacteria</taxon>
        <taxon>Pseudomonadati</taxon>
        <taxon>Caldisericota/Cryosericota group</taxon>
        <taxon>Candidatus Cryosericota</taxon>
        <taxon>Candidatus Cryosericia</taxon>
        <taxon>Candidatus Cryosericales</taxon>
        <taxon>Candidatus Cryosericaceae</taxon>
        <taxon>Candidatus Cryosericum</taxon>
    </lineage>
</organism>
<dbReference type="RefSeq" id="WP_119090029.1">
    <property type="nucleotide sequence ID" value="NZ_QXIW01000033.1"/>
</dbReference>
<proteinExistence type="predicted"/>
<comment type="caution">
    <text evidence="1">The sequence shown here is derived from an EMBL/GenBank/DDBJ whole genome shotgun (WGS) entry which is preliminary data.</text>
</comment>
<dbReference type="AlphaFoldDB" id="A0A398D8B4"/>
<dbReference type="Proteomes" id="UP000266042">
    <property type="component" value="Unassembled WGS sequence"/>
</dbReference>
<dbReference type="Pfam" id="PF12663">
    <property type="entry name" value="DUF3788"/>
    <property type="match status" value="1"/>
</dbReference>
<gene>
    <name evidence="1" type="ORF">SMC3_08235</name>
</gene>
<name>A0A398D8B4_9BACT</name>
<accession>A0A398D8B4</accession>
<dbReference type="EMBL" id="QXIW01000033">
    <property type="protein sequence ID" value="RIE11766.1"/>
    <property type="molecule type" value="Genomic_DNA"/>
</dbReference>
<reference evidence="1 2" key="1">
    <citation type="submission" date="2018-09" db="EMBL/GenBank/DDBJ databases">
        <title>Discovery and Ecogenomic Context for Candidatus Cryosericales, a Global Caldiserica Order Active in Thawing Permafrost.</title>
        <authorList>
            <person name="Martinez M.A."/>
            <person name="Woodcroft B.J."/>
            <person name="Ignacio Espinoza J.C."/>
            <person name="Zayed A."/>
            <person name="Singleton C.M."/>
            <person name="Boyd J."/>
            <person name="Li Y.-F."/>
            <person name="Purvine S."/>
            <person name="Maughan H."/>
            <person name="Hodgkins S.B."/>
            <person name="Anderson D."/>
            <person name="Sederholm M."/>
            <person name="Temperton B."/>
            <person name="Saleska S.R."/>
            <person name="Tyson G.W."/>
            <person name="Rich V.I."/>
        </authorList>
    </citation>
    <scope>NUCLEOTIDE SEQUENCE [LARGE SCALE GENOMIC DNA]</scope>
    <source>
        <strain evidence="1 2">SMC3</strain>
    </source>
</reference>
<protein>
    <submittedName>
        <fullName evidence="1">DUF3788 family protein</fullName>
    </submittedName>
</protein>
<dbReference type="InterPro" id="IPR024265">
    <property type="entry name" value="DUF3788"/>
</dbReference>
<evidence type="ECO:0000313" key="2">
    <source>
        <dbReference type="Proteomes" id="UP000266042"/>
    </source>
</evidence>